<organism evidence="4 5">
    <name type="scientific">Enhydrobacter aerosaccus</name>
    <dbReference type="NCBI Taxonomy" id="225324"/>
    <lineage>
        <taxon>Bacteria</taxon>
        <taxon>Pseudomonadati</taxon>
        <taxon>Pseudomonadota</taxon>
        <taxon>Alphaproteobacteria</taxon>
        <taxon>Hyphomicrobiales</taxon>
        <taxon>Enhydrobacter</taxon>
    </lineage>
</organism>
<dbReference type="InterPro" id="IPR013149">
    <property type="entry name" value="ADH-like_C"/>
</dbReference>
<dbReference type="InterPro" id="IPR050129">
    <property type="entry name" value="Zn_alcohol_dh"/>
</dbReference>
<dbReference type="Gene3D" id="3.40.50.720">
    <property type="entry name" value="NAD(P)-binding Rossmann-like Domain"/>
    <property type="match status" value="1"/>
</dbReference>
<dbReference type="SUPFAM" id="SSF50129">
    <property type="entry name" value="GroES-like"/>
    <property type="match status" value="1"/>
</dbReference>
<evidence type="ECO:0000259" key="3">
    <source>
        <dbReference type="Pfam" id="PF08240"/>
    </source>
</evidence>
<dbReference type="OrthoDB" id="5295340at2"/>
<dbReference type="InterPro" id="IPR013154">
    <property type="entry name" value="ADH-like_N"/>
</dbReference>
<evidence type="ECO:0000259" key="2">
    <source>
        <dbReference type="Pfam" id="PF00107"/>
    </source>
</evidence>
<dbReference type="Proteomes" id="UP000190092">
    <property type="component" value="Unassembled WGS sequence"/>
</dbReference>
<gene>
    <name evidence="4" type="ORF">SAMN02745126_00161</name>
</gene>
<name>A0A1T4JM50_9HYPH</name>
<dbReference type="EMBL" id="FUWJ01000001">
    <property type="protein sequence ID" value="SJZ31266.1"/>
    <property type="molecule type" value="Genomic_DNA"/>
</dbReference>
<dbReference type="AlphaFoldDB" id="A0A1T4JM50"/>
<dbReference type="PANTHER" id="PTHR43401">
    <property type="entry name" value="L-THREONINE 3-DEHYDROGENASE"/>
    <property type="match status" value="1"/>
</dbReference>
<dbReference type="PANTHER" id="PTHR43401:SF2">
    <property type="entry name" value="L-THREONINE 3-DEHYDROGENASE"/>
    <property type="match status" value="1"/>
</dbReference>
<dbReference type="Pfam" id="PF00107">
    <property type="entry name" value="ADH_zinc_N"/>
    <property type="match status" value="1"/>
</dbReference>
<dbReference type="Pfam" id="PF08240">
    <property type="entry name" value="ADH_N"/>
    <property type="match status" value="1"/>
</dbReference>
<proteinExistence type="predicted"/>
<dbReference type="GO" id="GO:0016491">
    <property type="term" value="F:oxidoreductase activity"/>
    <property type="evidence" value="ECO:0007669"/>
    <property type="project" value="UniProtKB-KW"/>
</dbReference>
<accession>A0A1T4JM50</accession>
<feature type="domain" description="Alcohol dehydrogenase-like N-terminal" evidence="3">
    <location>
        <begin position="30"/>
        <end position="143"/>
    </location>
</feature>
<feature type="domain" description="Alcohol dehydrogenase-like C-terminal" evidence="2">
    <location>
        <begin position="189"/>
        <end position="329"/>
    </location>
</feature>
<sequence length="373" mass="40273">MLPKKTMAMVQTGPRQLERRDLPIPPISADSAILRIEACGICGSDHEQYEGALNTPYPVVPGHEPLGIIAAIGDVAAKRWRVDVGDRVCVETMLSCHCCNTCLGGHYHLCDRRQIYSYIPLTVAPGIWGAYSQYMYLAPNAIVHRIDKSLPPEIAVMFNPLGAGFRWAVELPGTSAGDTVMILGPGQRGLASVVAARHAGAGTIIVTGLASDAKKLAVARELGADYTIDVDNEDPRERVREITAGRGVDVVVDVTSYATQPVRGALDYVRRGGTIVLAGVKGFTMQDGKRRQKTVPDFVSDMVVWKEITIKGAIGVLSSGYRKAIDLIESRKIPLALMHTHDFALEEADLAIRTLAGQVDGERSIHSCLIPPS</sequence>
<dbReference type="InterPro" id="IPR036291">
    <property type="entry name" value="NAD(P)-bd_dom_sf"/>
</dbReference>
<evidence type="ECO:0000256" key="1">
    <source>
        <dbReference type="ARBA" id="ARBA00023002"/>
    </source>
</evidence>
<dbReference type="SUPFAM" id="SSF51735">
    <property type="entry name" value="NAD(P)-binding Rossmann-fold domains"/>
    <property type="match status" value="1"/>
</dbReference>
<dbReference type="InterPro" id="IPR011032">
    <property type="entry name" value="GroES-like_sf"/>
</dbReference>
<keyword evidence="1" id="KW-0560">Oxidoreductase</keyword>
<reference evidence="5" key="1">
    <citation type="submission" date="2017-02" db="EMBL/GenBank/DDBJ databases">
        <authorList>
            <person name="Varghese N."/>
            <person name="Submissions S."/>
        </authorList>
    </citation>
    <scope>NUCLEOTIDE SEQUENCE [LARGE SCALE GENOMIC DNA]</scope>
    <source>
        <strain evidence="5">ATCC 27094</strain>
    </source>
</reference>
<dbReference type="STRING" id="225324.SAMN02745126_00161"/>
<protein>
    <submittedName>
        <fullName evidence="4">Threonine dehydrogenase</fullName>
    </submittedName>
</protein>
<evidence type="ECO:0000313" key="4">
    <source>
        <dbReference type="EMBL" id="SJZ31266.1"/>
    </source>
</evidence>
<evidence type="ECO:0000313" key="5">
    <source>
        <dbReference type="Proteomes" id="UP000190092"/>
    </source>
</evidence>
<keyword evidence="5" id="KW-1185">Reference proteome</keyword>
<dbReference type="Gene3D" id="3.90.180.10">
    <property type="entry name" value="Medium-chain alcohol dehydrogenases, catalytic domain"/>
    <property type="match status" value="1"/>
</dbReference>